<dbReference type="InterPro" id="IPR035931">
    <property type="entry name" value="YlxR-like_sf"/>
</dbReference>
<dbReference type="Gene3D" id="3.30.1330.30">
    <property type="match status" value="1"/>
</dbReference>
<comment type="caution">
    <text evidence="2">The sequence shown here is derived from an EMBL/GenBank/DDBJ whole genome shotgun (WGS) entry which is preliminary data.</text>
</comment>
<dbReference type="EMBL" id="NAAD01000001">
    <property type="protein sequence ID" value="ORJ63450.1"/>
    <property type="molecule type" value="Genomic_DNA"/>
</dbReference>
<dbReference type="SUPFAM" id="SSF55315">
    <property type="entry name" value="L30e-like"/>
    <property type="match status" value="1"/>
</dbReference>
<dbReference type="Gene3D" id="3.30.1230.10">
    <property type="entry name" value="YlxR-like"/>
    <property type="match status" value="1"/>
</dbReference>
<dbReference type="InterPro" id="IPR007393">
    <property type="entry name" value="YlxR_dom"/>
</dbReference>
<dbReference type="PANTHER" id="PTHR34215:SF1">
    <property type="entry name" value="YLXR DOMAIN-CONTAINING PROTEIN"/>
    <property type="match status" value="1"/>
</dbReference>
<dbReference type="InterPro" id="IPR029064">
    <property type="entry name" value="Ribosomal_eL30-like_sf"/>
</dbReference>
<dbReference type="PANTHER" id="PTHR34215">
    <property type="entry name" value="BLL0784 PROTEIN"/>
    <property type="match status" value="1"/>
</dbReference>
<organism evidence="2 3">
    <name type="scientific">Geothermobacter hydrogeniphilus</name>
    <dbReference type="NCBI Taxonomy" id="1969733"/>
    <lineage>
        <taxon>Bacteria</taxon>
        <taxon>Pseudomonadati</taxon>
        <taxon>Thermodesulfobacteriota</taxon>
        <taxon>Desulfuromonadia</taxon>
        <taxon>Desulfuromonadales</taxon>
        <taxon>Geothermobacteraceae</taxon>
        <taxon>Geothermobacter</taxon>
    </lineage>
</organism>
<sequence>MMTPAAGSRSRSLVAAGRKPQRTCLGCRETFDQHCLIRFVPAPDGTLLVDYRRKLPGRGAYVCARRQCLLQAAAKSGFSRSFKRELRVEGQQLLARVAEQQRQAIDNLIGMARKAGQGVGGSNLVLGELQRGSDIALVLLAKDVSAGIGDKVRRAAGNRPVRQPDWLDKSRLGVLCGRAERSVLALRSGPIAEKLLYEFSRYDQIAGDC</sequence>
<dbReference type="InterPro" id="IPR037465">
    <property type="entry name" value="YlxR"/>
</dbReference>
<dbReference type="CDD" id="cd00279">
    <property type="entry name" value="YlxR"/>
    <property type="match status" value="1"/>
</dbReference>
<evidence type="ECO:0000259" key="1">
    <source>
        <dbReference type="Pfam" id="PF04296"/>
    </source>
</evidence>
<proteinExistence type="predicted"/>
<dbReference type="STRING" id="1969733.B5V00_00885"/>
<dbReference type="AlphaFoldDB" id="A0A1X0YE38"/>
<reference evidence="2 3" key="1">
    <citation type="submission" date="2017-03" db="EMBL/GenBank/DDBJ databases">
        <title>Genome sequence of Geothermobacter sp. EPR-M, Deep-Sea Iron Reducer.</title>
        <authorList>
            <person name="Tully B."/>
            <person name="Savalia P."/>
            <person name="Abuyen K."/>
            <person name="Baughan C."/>
            <person name="Romero E."/>
            <person name="Ronkowski C."/>
            <person name="Torres B."/>
            <person name="Tremblay J."/>
            <person name="Trujillo A."/>
            <person name="Tyler M."/>
            <person name="Perez-Rodriguez I."/>
            <person name="Amend J."/>
        </authorList>
    </citation>
    <scope>NUCLEOTIDE SEQUENCE [LARGE SCALE GENOMIC DNA]</scope>
    <source>
        <strain evidence="2 3">EPR-M</strain>
    </source>
</reference>
<name>A0A1X0YE38_9BACT</name>
<protein>
    <recommendedName>
        <fullName evidence="1">YlxR domain-containing protein</fullName>
    </recommendedName>
</protein>
<feature type="domain" description="YlxR" evidence="1">
    <location>
        <begin position="22"/>
        <end position="88"/>
    </location>
</feature>
<dbReference type="SUPFAM" id="SSF64376">
    <property type="entry name" value="YlxR-like"/>
    <property type="match status" value="1"/>
</dbReference>
<dbReference type="OrthoDB" id="9813251at2"/>
<dbReference type="Pfam" id="PF04296">
    <property type="entry name" value="YlxR"/>
    <property type="match status" value="1"/>
</dbReference>
<accession>A0A1X0YE38</accession>
<keyword evidence="3" id="KW-1185">Reference proteome</keyword>
<gene>
    <name evidence="2" type="ORF">B5V00_00885</name>
</gene>
<dbReference type="Proteomes" id="UP000193136">
    <property type="component" value="Unassembled WGS sequence"/>
</dbReference>
<evidence type="ECO:0000313" key="3">
    <source>
        <dbReference type="Proteomes" id="UP000193136"/>
    </source>
</evidence>
<evidence type="ECO:0000313" key="2">
    <source>
        <dbReference type="EMBL" id="ORJ63450.1"/>
    </source>
</evidence>